<comment type="caution">
    <text evidence="1">The sequence shown here is derived from an EMBL/GenBank/DDBJ whole genome shotgun (WGS) entry which is preliminary data.</text>
</comment>
<dbReference type="Proteomes" id="UP000749559">
    <property type="component" value="Unassembled WGS sequence"/>
</dbReference>
<proteinExistence type="predicted"/>
<gene>
    <name evidence="1" type="ORF">OFUS_LOCUS23804</name>
</gene>
<dbReference type="PANTHER" id="PTHR10656">
    <property type="entry name" value="CELL FATE DETERMINING PROTEIN MAB21-RELATED"/>
    <property type="match status" value="1"/>
</dbReference>
<dbReference type="SMART" id="SM01265">
    <property type="entry name" value="Mab-21"/>
    <property type="match status" value="1"/>
</dbReference>
<protein>
    <submittedName>
        <fullName evidence="1">Uncharacterized protein</fullName>
    </submittedName>
</protein>
<dbReference type="EMBL" id="CAIIXF020000011">
    <property type="protein sequence ID" value="CAH1799838.1"/>
    <property type="molecule type" value="Genomic_DNA"/>
</dbReference>
<keyword evidence="2" id="KW-1185">Reference proteome</keyword>
<organism evidence="1 2">
    <name type="scientific">Owenia fusiformis</name>
    <name type="common">Polychaete worm</name>
    <dbReference type="NCBI Taxonomy" id="6347"/>
    <lineage>
        <taxon>Eukaryota</taxon>
        <taxon>Metazoa</taxon>
        <taxon>Spiralia</taxon>
        <taxon>Lophotrochozoa</taxon>
        <taxon>Annelida</taxon>
        <taxon>Polychaeta</taxon>
        <taxon>Sedentaria</taxon>
        <taxon>Canalipalpata</taxon>
        <taxon>Sabellida</taxon>
        <taxon>Oweniida</taxon>
        <taxon>Oweniidae</taxon>
        <taxon>Owenia</taxon>
    </lineage>
</organism>
<evidence type="ECO:0000313" key="1">
    <source>
        <dbReference type="EMBL" id="CAH1799838.1"/>
    </source>
</evidence>
<dbReference type="OrthoDB" id="5950246at2759"/>
<accession>A0A8S4Q3B0</accession>
<dbReference type="AlphaFoldDB" id="A0A8S4Q3B0"/>
<name>A0A8S4Q3B0_OWEFU</name>
<evidence type="ECO:0000313" key="2">
    <source>
        <dbReference type="Proteomes" id="UP000749559"/>
    </source>
</evidence>
<sequence length="987" mass="110463">MADASELVEHNLTYLKQQQAEKLQLSNYIAKIFETIDGSAKCISNKDQLIYALNSSDDQLKSALDNAIYVHDGLTLNIDDVSKIPDTPPNRSPKLQRWIEKDTLQERLNAGYNNVIKATKERARYYSEKLNVSPSALANGDNLGTESTIDVHLQSKLLSLYTVVLPTPVLKTLSANCLPIANAFVKSETEETNMIWELSHQKLRKCLQSGSKTTLLNLQDKNMALALQCSKWPQFLDEWLLRKRYHKWPNANTIITVKRSGFLLVPTNQLNTETQWQLDFTVPEKYLMTTLSSTQMQCLLMLHQLIAKFGLAEDIPSKVVVHAVFWMAEQIPATAWPENDQQMSRFVYCMNKLLDFLEEKYLKDSHMPNYFAPQLNTMRAPSFKHDMESEIKEGDTSAKDESMTLKFKRASKDIRSGECFTVYKTSSRLSDYTESLSSTSSILFDNTVKDTFVDLNRLLTVDDDISQTIVTYHNVISRLSKAYGSDLFMSILYDKLGLLYLSRSRASTIECDAQSSAQLAKAYTKQGNTFGLSMHKICQANLHYISKEYGEVINTLKELVNNPSKFVNDLGASNDPFLKCLMRSNFGKSLALSELELKAFDSSIVEPFVSKCSDKGVLFLPCHAIACSLFINSAIKLGRISLAKDCLQKFVSYCYRDSSGSPIEASILLRKQRVTHKLLGVFGRAPVKPKRMVAFELSTHEQSATKGAELHALGSCALMLKDHTTATLAFDLAIIHDPTSADLLPCILANDVVPFDSYSFIECLFFLFIQAPLKCALFLFSVLSHPFDSIISLYNVCLLNTLIIIDDAIPIGGYATGAGLSAVTFIGRMQNAVLTLCDESLKGFVFISLISAQGCMNIIRFGLDTSHLSLIWIKSKLLSLVKKSLVLQTISVRSLTNPVTFLLACRLGVIGLLTYIKHCCNSVVERFLSLKQNAINKVNSSKNHASDIWTLAVTYFDFQQKLFQTGLKGFNALTPLFQSENAMISSK</sequence>
<dbReference type="Gene3D" id="1.10.1410.40">
    <property type="match status" value="1"/>
</dbReference>
<dbReference type="PANTHER" id="PTHR10656:SF69">
    <property type="entry name" value="MAB-21-LIKE HHH_H2TH-LIKE DOMAIN-CONTAINING PROTEIN"/>
    <property type="match status" value="1"/>
</dbReference>
<reference evidence="1" key="1">
    <citation type="submission" date="2022-03" db="EMBL/GenBank/DDBJ databases">
        <authorList>
            <person name="Martin C."/>
        </authorList>
    </citation>
    <scope>NUCLEOTIDE SEQUENCE</scope>
</reference>
<dbReference type="InterPro" id="IPR024810">
    <property type="entry name" value="MAB21L/cGLR"/>
</dbReference>